<feature type="domain" description="SnoaL-like" evidence="1">
    <location>
        <begin position="14"/>
        <end position="106"/>
    </location>
</feature>
<dbReference type="KEGG" id="trb:HB776_15560"/>
<proteinExistence type="predicted"/>
<dbReference type="SUPFAM" id="SSF54427">
    <property type="entry name" value="NTF2-like"/>
    <property type="match status" value="1"/>
</dbReference>
<gene>
    <name evidence="2" type="ORF">HB776_15560</name>
</gene>
<protein>
    <submittedName>
        <fullName evidence="2">Nuclear transport factor 2 family protein</fullName>
    </submittedName>
</protein>
<organism evidence="2 3">
    <name type="scientific">Tardiphaga robiniae</name>
    <dbReference type="NCBI Taxonomy" id="943830"/>
    <lineage>
        <taxon>Bacteria</taxon>
        <taxon>Pseudomonadati</taxon>
        <taxon>Pseudomonadota</taxon>
        <taxon>Alphaproteobacteria</taxon>
        <taxon>Hyphomicrobiales</taxon>
        <taxon>Nitrobacteraceae</taxon>
        <taxon>Tardiphaga</taxon>
    </lineage>
</organism>
<dbReference type="InterPro" id="IPR032710">
    <property type="entry name" value="NTF2-like_dom_sf"/>
</dbReference>
<dbReference type="Gene3D" id="3.10.450.50">
    <property type="match status" value="1"/>
</dbReference>
<sequence length="126" mass="13696">MNTQSNGKALQIAQTYVEAIASKNVDTIISVSADDVVCNSPLGRITGTQKFREFQDGFSRMIKKVTILATYGDDEQAVIVYNADTHPVPNAVVAEIVKVKDGKITSTEVIYDATPFVAYMATVKPH</sequence>
<accession>A0A7G6U8Y8</accession>
<name>A0A7G6U8Y8_9BRAD</name>
<evidence type="ECO:0000259" key="1">
    <source>
        <dbReference type="Pfam" id="PF12680"/>
    </source>
</evidence>
<dbReference type="Proteomes" id="UP000515291">
    <property type="component" value="Chromosome"/>
</dbReference>
<dbReference type="InterPro" id="IPR037401">
    <property type="entry name" value="SnoaL-like"/>
</dbReference>
<dbReference type="EMBL" id="CP050292">
    <property type="protein sequence ID" value="QND75470.1"/>
    <property type="molecule type" value="Genomic_DNA"/>
</dbReference>
<dbReference type="Pfam" id="PF12680">
    <property type="entry name" value="SnoaL_2"/>
    <property type="match status" value="1"/>
</dbReference>
<reference evidence="3" key="1">
    <citation type="journal article" date="2020" name="Mol. Plant Microbe">
        <title>Rhizobial microsymbionts of the narrowly endemic Oxytropis species growing in Kamchatka are characterized by significant genetic diversity and possess a set of genes that are associated with T3SS and T6SS secretion systems and can affect the development of symbiosis.</title>
        <authorList>
            <person name="Safronova V."/>
            <person name="Guro P."/>
            <person name="Sazanova A."/>
            <person name="Kuznetsova I."/>
            <person name="Belimov A."/>
            <person name="Yakubov V."/>
            <person name="Chirak E."/>
            <person name="Afonin A."/>
            <person name="Gogolev Y."/>
            <person name="Andronov E."/>
            <person name="Tikhonovich I."/>
        </authorList>
    </citation>
    <scope>NUCLEOTIDE SEQUENCE [LARGE SCALE GENOMIC DNA]</scope>
    <source>
        <strain evidence="3">581</strain>
    </source>
</reference>
<evidence type="ECO:0000313" key="2">
    <source>
        <dbReference type="EMBL" id="QND75470.1"/>
    </source>
</evidence>
<evidence type="ECO:0000313" key="3">
    <source>
        <dbReference type="Proteomes" id="UP000515291"/>
    </source>
</evidence>
<dbReference type="AlphaFoldDB" id="A0A7G6U8Y8"/>